<keyword evidence="3" id="KW-1185">Reference proteome</keyword>
<organism evidence="2 3">
    <name type="scientific">Aureococcus anophagefferens</name>
    <name type="common">Harmful bloom alga</name>
    <dbReference type="NCBI Taxonomy" id="44056"/>
    <lineage>
        <taxon>Eukaryota</taxon>
        <taxon>Sar</taxon>
        <taxon>Stramenopiles</taxon>
        <taxon>Ochrophyta</taxon>
        <taxon>Pelagophyceae</taxon>
        <taxon>Pelagomonadales</taxon>
        <taxon>Pelagomonadaceae</taxon>
        <taxon>Aureococcus</taxon>
    </lineage>
</organism>
<dbReference type="PANTHER" id="PTHR11319">
    <property type="entry name" value="G PROTEIN-COUPLED RECEPTOR-RELATED"/>
    <property type="match status" value="1"/>
</dbReference>
<evidence type="ECO:0000256" key="1">
    <source>
        <dbReference type="SAM" id="SignalP"/>
    </source>
</evidence>
<comment type="caution">
    <text evidence="2">The sequence shown here is derived from an EMBL/GenBank/DDBJ whole genome shotgun (WGS) entry which is preliminary data.</text>
</comment>
<sequence length="503" mass="50087">MSGEHGQLLGGLPAPVRRSLLAVLVVAVAVASDACDASVGDAAALAAAVKRAGSDACFCSFDKRPACVGRTSVVAVTADIALAAPVHIPFNASVSLVGPHAISGAGDHGLFVTFGQLALSGLRLADGNAMGTGGAEGCGTIAIFGACGGCVDVKPTGSLAVSDASFERCAANHSGGAIYAYLSEVTLRNVSFARTSAGVGGGAIAIWGGEATIVASTFVGTQSSFTGGALCCAKSNCSVSRSLFRSTSAGEGGGAVAFEGGGSGGYGPAARSLELEDTVFEGTAANHYGGAVLVSGGAVAAVGVTFDRCAAAVGGAVHLESSKGYSGVSPIESDLDLRRCTFSSCRATTGDGGGVNVVSAGRVTLGPGLVFRGNVAETGGGGGAYLRNISESLVVRDAVFAENRCRSRGGGLFVEFQAPKPRVECARCPVEIDPYSRQPCAYAKNGTWRSWDVSSDVAVVGSTFVGNEANFSAGGLGVTGGARMALEDTSFHRNSARISVPRP</sequence>
<feature type="chain" id="PRO_5045476425" description="Right handed beta helix domain-containing protein" evidence="1">
    <location>
        <begin position="38"/>
        <end position="503"/>
    </location>
</feature>
<evidence type="ECO:0000313" key="2">
    <source>
        <dbReference type="EMBL" id="KAK7231858.1"/>
    </source>
</evidence>
<keyword evidence="1" id="KW-0732">Signal</keyword>
<dbReference type="EMBL" id="JBBJCI010000373">
    <property type="protein sequence ID" value="KAK7231858.1"/>
    <property type="molecule type" value="Genomic_DNA"/>
</dbReference>
<dbReference type="InterPro" id="IPR012334">
    <property type="entry name" value="Pectin_lyas_fold"/>
</dbReference>
<evidence type="ECO:0008006" key="4">
    <source>
        <dbReference type="Google" id="ProtNLM"/>
    </source>
</evidence>
<gene>
    <name evidence="2" type="ORF">SO694_00082159</name>
</gene>
<dbReference type="PANTHER" id="PTHR11319:SF35">
    <property type="entry name" value="OUTER MEMBRANE PROTEIN PMPC-RELATED"/>
    <property type="match status" value="1"/>
</dbReference>
<feature type="signal peptide" evidence="1">
    <location>
        <begin position="1"/>
        <end position="37"/>
    </location>
</feature>
<reference evidence="2 3" key="1">
    <citation type="submission" date="2024-03" db="EMBL/GenBank/DDBJ databases">
        <title>Aureococcus anophagefferens CCMP1851 and Kratosvirus quantuckense: Draft genome of a second virus-susceptible host strain in the model system.</title>
        <authorList>
            <person name="Chase E."/>
            <person name="Truchon A.R."/>
            <person name="Schepens W."/>
            <person name="Wilhelm S.W."/>
        </authorList>
    </citation>
    <scope>NUCLEOTIDE SEQUENCE [LARGE SCALE GENOMIC DNA]</scope>
    <source>
        <strain evidence="2 3">CCMP1851</strain>
    </source>
</reference>
<accession>A0ABR1FJ79</accession>
<dbReference type="Gene3D" id="2.160.20.10">
    <property type="entry name" value="Single-stranded right-handed beta-helix, Pectin lyase-like"/>
    <property type="match status" value="1"/>
</dbReference>
<name>A0ABR1FJ79_AURAN</name>
<dbReference type="Proteomes" id="UP001363151">
    <property type="component" value="Unassembled WGS sequence"/>
</dbReference>
<evidence type="ECO:0000313" key="3">
    <source>
        <dbReference type="Proteomes" id="UP001363151"/>
    </source>
</evidence>
<proteinExistence type="predicted"/>
<dbReference type="InterPro" id="IPR011050">
    <property type="entry name" value="Pectin_lyase_fold/virulence"/>
</dbReference>
<protein>
    <recommendedName>
        <fullName evidence="4">Right handed beta helix domain-containing protein</fullName>
    </recommendedName>
</protein>
<dbReference type="SUPFAM" id="SSF51126">
    <property type="entry name" value="Pectin lyase-like"/>
    <property type="match status" value="2"/>
</dbReference>